<dbReference type="STRING" id="1330018.A0A167M466"/>
<proteinExistence type="inferred from homology"/>
<dbReference type="OrthoDB" id="2021143at2759"/>
<evidence type="ECO:0000313" key="4">
    <source>
        <dbReference type="Proteomes" id="UP000076738"/>
    </source>
</evidence>
<comment type="similarity">
    <text evidence="1 2">Belongs to the peroxin-16 family.</text>
</comment>
<keyword evidence="4" id="KW-1185">Reference proteome</keyword>
<comment type="subcellular location">
    <subcellularLocation>
        <location evidence="2">Peroxisome membrane</location>
    </subcellularLocation>
</comment>
<sequence length="350" mass="39471">MSSPVAAYESFLVSHLSAISTIESSLRSLTWFLPGRFKDAELASESLAASLNMVSLYHDTLLTSLAKDKKPVIPPTPHMRYTRAWSDRSAVYKWAARTLEAVRHCELLIEMLLRRKLGKQGAWRGVVGLEFLKAILRLILLRVTSRPLVSPPLPERDIQMPEDIYDTKPVLPSPVPLETPAHLQNNRVPSKLPVNPAQAADINGYLLPKALKVTSVREARALVPKVSGTAALSEIVSILRPLIYVLSLTYSKSPSLPYMVSLFLDFLSRRLRPSTLPFSASSEILANEYSRRDRQLALYLFKGPVWREFTRPRLEGFASRTENIPLLNVLSALVRDWVPLIDEYYYYTAT</sequence>
<protein>
    <recommendedName>
        <fullName evidence="2">Peroxisomal membrane protein PEX16</fullName>
    </recommendedName>
</protein>
<evidence type="ECO:0000313" key="3">
    <source>
        <dbReference type="EMBL" id="KZO96317.1"/>
    </source>
</evidence>
<keyword evidence="2" id="KW-0576">Peroxisome</keyword>
<dbReference type="EMBL" id="KV417285">
    <property type="protein sequence ID" value="KZO96317.1"/>
    <property type="molecule type" value="Genomic_DNA"/>
</dbReference>
<dbReference type="AlphaFoldDB" id="A0A167M466"/>
<evidence type="ECO:0000256" key="2">
    <source>
        <dbReference type="RuleBase" id="RU365003"/>
    </source>
</evidence>
<dbReference type="PANTHER" id="PTHR13299:SF0">
    <property type="entry name" value="PEROXISOMAL MEMBRANE PROTEIN PEX16"/>
    <property type="match status" value="1"/>
</dbReference>
<dbReference type="GO" id="GO:0005778">
    <property type="term" value="C:peroxisomal membrane"/>
    <property type="evidence" value="ECO:0007669"/>
    <property type="project" value="UniProtKB-SubCell"/>
</dbReference>
<gene>
    <name evidence="3" type="ORF">CALVIDRAFT_598606</name>
</gene>
<dbReference type="Proteomes" id="UP000076738">
    <property type="component" value="Unassembled WGS sequence"/>
</dbReference>
<keyword evidence="2" id="KW-0962">Peroxisome biogenesis</keyword>
<evidence type="ECO:0000256" key="1">
    <source>
        <dbReference type="ARBA" id="ARBA00009505"/>
    </source>
</evidence>
<accession>A0A167M466</accession>
<organism evidence="3 4">
    <name type="scientific">Calocera viscosa (strain TUFC12733)</name>
    <dbReference type="NCBI Taxonomy" id="1330018"/>
    <lineage>
        <taxon>Eukaryota</taxon>
        <taxon>Fungi</taxon>
        <taxon>Dikarya</taxon>
        <taxon>Basidiomycota</taxon>
        <taxon>Agaricomycotina</taxon>
        <taxon>Dacrymycetes</taxon>
        <taxon>Dacrymycetales</taxon>
        <taxon>Dacrymycetaceae</taxon>
        <taxon>Calocera</taxon>
    </lineage>
</organism>
<reference evidence="3 4" key="1">
    <citation type="journal article" date="2016" name="Mol. Biol. Evol.">
        <title>Comparative Genomics of Early-Diverging Mushroom-Forming Fungi Provides Insights into the Origins of Lignocellulose Decay Capabilities.</title>
        <authorList>
            <person name="Nagy L.G."/>
            <person name="Riley R."/>
            <person name="Tritt A."/>
            <person name="Adam C."/>
            <person name="Daum C."/>
            <person name="Floudas D."/>
            <person name="Sun H."/>
            <person name="Yadav J.S."/>
            <person name="Pangilinan J."/>
            <person name="Larsson K.H."/>
            <person name="Matsuura K."/>
            <person name="Barry K."/>
            <person name="Labutti K."/>
            <person name="Kuo R."/>
            <person name="Ohm R.A."/>
            <person name="Bhattacharya S.S."/>
            <person name="Shirouzu T."/>
            <person name="Yoshinaga Y."/>
            <person name="Martin F.M."/>
            <person name="Grigoriev I.V."/>
            <person name="Hibbett D.S."/>
        </authorList>
    </citation>
    <scope>NUCLEOTIDE SEQUENCE [LARGE SCALE GENOMIC DNA]</scope>
    <source>
        <strain evidence="3 4">TUFC12733</strain>
    </source>
</reference>
<dbReference type="PANTHER" id="PTHR13299">
    <property type="entry name" value="PEROXISOMAL MEMBRANE PROTEIN PEX16"/>
    <property type="match status" value="1"/>
</dbReference>
<dbReference type="GO" id="GO:0007031">
    <property type="term" value="P:peroxisome organization"/>
    <property type="evidence" value="ECO:0007669"/>
    <property type="project" value="UniProtKB-KW"/>
</dbReference>
<name>A0A167M466_CALVF</name>
<dbReference type="Pfam" id="PF08610">
    <property type="entry name" value="Pex16"/>
    <property type="match status" value="1"/>
</dbReference>
<dbReference type="InterPro" id="IPR013919">
    <property type="entry name" value="Pex16"/>
</dbReference>